<reference evidence="1 2" key="1">
    <citation type="submission" date="2015-01" db="EMBL/GenBank/DDBJ databases">
        <title>Vibrio sp. C5 JCM 19232 whole genome shotgun sequence.</title>
        <authorList>
            <person name="Sawabe T."/>
            <person name="Meirelles P."/>
            <person name="Feng G."/>
            <person name="Sayaka M."/>
            <person name="Hattori M."/>
            <person name="Ohkuma M."/>
        </authorList>
    </citation>
    <scope>NUCLEOTIDE SEQUENCE [LARGE SCALE GENOMIC DNA]</scope>
    <source>
        <strain evidence="1 2">JCM19232</strain>
    </source>
</reference>
<dbReference type="GO" id="GO:0016791">
    <property type="term" value="F:phosphatase activity"/>
    <property type="evidence" value="ECO:0007669"/>
    <property type="project" value="TreeGrafter"/>
</dbReference>
<sequence length="131" mass="15220">MRQALCYIETQDPVALEEIQHYYHRCEYVEDVLSIEDDFIKVAVCHFGGTEELVYPKLAPKFAQTHQVVISGRIWLDLMNICASKGDAIKQLQNRFDFTEQQTMSFGDYLNDIEMLKVSYHSYAMANATQR</sequence>
<evidence type="ECO:0000313" key="1">
    <source>
        <dbReference type="EMBL" id="GAM64888.1"/>
    </source>
</evidence>
<dbReference type="Pfam" id="PF08282">
    <property type="entry name" value="Hydrolase_3"/>
    <property type="match status" value="1"/>
</dbReference>
<dbReference type="PANTHER" id="PTHR10000:SF8">
    <property type="entry name" value="HAD SUPERFAMILY HYDROLASE-LIKE, TYPE 3"/>
    <property type="match status" value="1"/>
</dbReference>
<gene>
    <name evidence="1" type="ORF">JCM19232_3181</name>
</gene>
<proteinExistence type="predicted"/>
<dbReference type="Proteomes" id="UP000031670">
    <property type="component" value="Unassembled WGS sequence"/>
</dbReference>
<accession>A0A0B8PP17</accession>
<dbReference type="SUPFAM" id="SSF56784">
    <property type="entry name" value="HAD-like"/>
    <property type="match status" value="1"/>
</dbReference>
<dbReference type="PANTHER" id="PTHR10000">
    <property type="entry name" value="PHOSPHOSERINE PHOSPHATASE"/>
    <property type="match status" value="1"/>
</dbReference>
<dbReference type="EMBL" id="BBSA01000015">
    <property type="protein sequence ID" value="GAM64888.1"/>
    <property type="molecule type" value="Genomic_DNA"/>
</dbReference>
<keyword evidence="1" id="KW-0378">Hydrolase</keyword>
<protein>
    <submittedName>
        <fullName evidence="1">Hydrolase</fullName>
    </submittedName>
</protein>
<comment type="caution">
    <text evidence="1">The sequence shown here is derived from an EMBL/GenBank/DDBJ whole genome shotgun (WGS) entry which is preliminary data.</text>
</comment>
<organism evidence="1 2">
    <name type="scientific">Vibrio ishigakensis</name>
    <dbReference type="NCBI Taxonomy" id="1481914"/>
    <lineage>
        <taxon>Bacteria</taxon>
        <taxon>Pseudomonadati</taxon>
        <taxon>Pseudomonadota</taxon>
        <taxon>Gammaproteobacteria</taxon>
        <taxon>Vibrionales</taxon>
        <taxon>Vibrionaceae</taxon>
        <taxon>Vibrio</taxon>
    </lineage>
</organism>
<dbReference type="GO" id="GO:0000287">
    <property type="term" value="F:magnesium ion binding"/>
    <property type="evidence" value="ECO:0007669"/>
    <property type="project" value="TreeGrafter"/>
</dbReference>
<dbReference type="Gene3D" id="3.30.1240.10">
    <property type="match status" value="1"/>
</dbReference>
<name>A0A0B8PP17_9VIBR</name>
<reference evidence="1 2" key="2">
    <citation type="submission" date="2015-01" db="EMBL/GenBank/DDBJ databases">
        <authorList>
            <consortium name="NBRP consortium"/>
            <person name="Sawabe T."/>
            <person name="Meirelles P."/>
            <person name="Feng G."/>
            <person name="Sayaka M."/>
            <person name="Hattori M."/>
            <person name="Ohkuma M."/>
        </authorList>
    </citation>
    <scope>NUCLEOTIDE SEQUENCE [LARGE SCALE GENOMIC DNA]</scope>
    <source>
        <strain evidence="1 2">JCM19232</strain>
    </source>
</reference>
<dbReference type="AlphaFoldDB" id="A0A0B8PP17"/>
<dbReference type="InterPro" id="IPR036412">
    <property type="entry name" value="HAD-like_sf"/>
</dbReference>
<evidence type="ECO:0000313" key="2">
    <source>
        <dbReference type="Proteomes" id="UP000031670"/>
    </source>
</evidence>
<dbReference type="GO" id="GO:0005829">
    <property type="term" value="C:cytosol"/>
    <property type="evidence" value="ECO:0007669"/>
    <property type="project" value="TreeGrafter"/>
</dbReference>